<gene>
    <name evidence="1" type="ORF">BHF68_08375</name>
</gene>
<name>A0A1E5G035_9FIRM</name>
<proteinExistence type="predicted"/>
<dbReference type="Proteomes" id="UP000094296">
    <property type="component" value="Unassembled WGS sequence"/>
</dbReference>
<dbReference type="EMBL" id="MIJE01000032">
    <property type="protein sequence ID" value="OEF96174.1"/>
    <property type="molecule type" value="Genomic_DNA"/>
</dbReference>
<sequence length="180" mass="20449">MLLNIIERIHFFKFKKMGLFIMLILFGSLIFSGCENERDRISTIYVGEGTDWKAEFAVNSTSTNTHTVDVSISFLGDYSEVKDNKILLYRYWWAHKDAEFVGDVFSGDHFSSDNILFHGDSSEPTITVIGGGGGLPKDDRTQTFTYRETISNDIADFADSIKVMVEWDGKVDVFMVKEVK</sequence>
<protein>
    <submittedName>
        <fullName evidence="1">Uncharacterized protein</fullName>
    </submittedName>
</protein>
<reference evidence="1 2" key="1">
    <citation type="submission" date="2016-09" db="EMBL/GenBank/DDBJ databases">
        <title>Draft genome sequence for the type strain of Desulfuribacillus alkaliarsenatis AHT28, an obligately anaerobic, sulfidogenic bacterium isolated from Russian soda lake sediments.</title>
        <authorList>
            <person name="Abin C.A."/>
            <person name="Hollibaugh J.T."/>
        </authorList>
    </citation>
    <scope>NUCLEOTIDE SEQUENCE [LARGE SCALE GENOMIC DNA]</scope>
    <source>
        <strain evidence="1 2">AHT28</strain>
    </source>
</reference>
<evidence type="ECO:0000313" key="1">
    <source>
        <dbReference type="EMBL" id="OEF96174.1"/>
    </source>
</evidence>
<dbReference type="AlphaFoldDB" id="A0A1E5G035"/>
<keyword evidence="2" id="KW-1185">Reference proteome</keyword>
<accession>A0A1E5G035</accession>
<organism evidence="1 2">
    <name type="scientific">Desulfuribacillus alkaliarsenatis</name>
    <dbReference type="NCBI Taxonomy" id="766136"/>
    <lineage>
        <taxon>Bacteria</taxon>
        <taxon>Bacillati</taxon>
        <taxon>Bacillota</taxon>
        <taxon>Desulfuribacillia</taxon>
        <taxon>Desulfuribacillales</taxon>
        <taxon>Desulfuribacillaceae</taxon>
        <taxon>Desulfuribacillus</taxon>
    </lineage>
</organism>
<comment type="caution">
    <text evidence="1">The sequence shown here is derived from an EMBL/GenBank/DDBJ whole genome shotgun (WGS) entry which is preliminary data.</text>
</comment>
<evidence type="ECO:0000313" key="2">
    <source>
        <dbReference type="Proteomes" id="UP000094296"/>
    </source>
</evidence>